<keyword evidence="2" id="KW-1185">Reference proteome</keyword>
<organism evidence="1 2">
    <name type="scientific">Hufsiella ginkgonis</name>
    <dbReference type="NCBI Taxonomy" id="2695274"/>
    <lineage>
        <taxon>Bacteria</taxon>
        <taxon>Pseudomonadati</taxon>
        <taxon>Bacteroidota</taxon>
        <taxon>Sphingobacteriia</taxon>
        <taxon>Sphingobacteriales</taxon>
        <taxon>Sphingobacteriaceae</taxon>
        <taxon>Hufsiella</taxon>
    </lineage>
</organism>
<dbReference type="RefSeq" id="WP_160907768.1">
    <property type="nucleotide sequence ID" value="NZ_WVHS01000003.1"/>
</dbReference>
<evidence type="ECO:0000313" key="2">
    <source>
        <dbReference type="Proteomes" id="UP000451233"/>
    </source>
</evidence>
<dbReference type="Proteomes" id="UP000451233">
    <property type="component" value="Unassembled WGS sequence"/>
</dbReference>
<evidence type="ECO:0000313" key="1">
    <source>
        <dbReference type="EMBL" id="MXV16796.1"/>
    </source>
</evidence>
<comment type="caution">
    <text evidence="1">The sequence shown here is derived from an EMBL/GenBank/DDBJ whole genome shotgun (WGS) entry which is preliminary data.</text>
</comment>
<dbReference type="SUPFAM" id="SSF55781">
    <property type="entry name" value="GAF domain-like"/>
    <property type="match status" value="1"/>
</dbReference>
<dbReference type="AlphaFoldDB" id="A0A7K1Y296"/>
<sequence>MHTQLLQINKDGSDHCQVASTLSFRPFLDYLKSRIATEDAIKAEFYRFVLDRFEKEAPQDICLRKEDSQAYRDLLELVYMILTPIVADEKEVFWALSTPIPDQIFFSTSAFHSLFQHHEGLKGQEAPGAGETFKNHQLRFIYRLILKRFYNYTSVTNDAMIKSYTDPVSNITQFYRIENDSRFVDIHFDGDLPELNFEVIGAQISEGSELELLNTLLPLSRFSFEGFSVITLTDVSVQHAIDTMRNALVSHQPEETQFASVIQSFKTIAGNGNIEFGLLPFLTINGELVFEMEARSQSFLMDSAMKAELSEENFCSLFEKYLANPKPIFFNKLNADTIMDPRLLKVFAQMGVYAYALFPVFHNKQLAGLMEVYSKEALVFDERLISRIQAALPLLGQLFKHTIDEFNARLDSVLKDKFTSLQPSVQWKFNETAWNYLKKTRDGEKMVEIDTVTFKDMYPLFGAIDIRNSTAERNIALQDDLKALLEQLVKTLRALKKTIPLNLTDKLIFNSEEWLMRIGNLITTNDEIMLTNFLNEEAHSFLRHFKEIHPETKDIVNAYFAEIDEETGIAFKHRRNLETSMQLINSSVSHYLENAQQQLQRSYPCYFGKFRTDGIEYDIYIGQAIAPERPFDVLYLKNIRLWQLTSMVDIARLTRNLAGKMPRLLETTQLIFVHSSHIDISFRNDERRFDVEGAYNIRYEVIKKRIDKVLVKNTSERLTQPGKIALVYFNQAEAAEYEEYINYLHEQQLLEGAVEHLELEELQGVSGLKAIRVSVNYHTGTEEQKQMLKKFSKGMVLEHN</sequence>
<protein>
    <submittedName>
        <fullName evidence="1">GAF domain-containing protein</fullName>
    </submittedName>
</protein>
<dbReference type="EMBL" id="WVHS01000003">
    <property type="protein sequence ID" value="MXV16796.1"/>
    <property type="molecule type" value="Genomic_DNA"/>
</dbReference>
<reference evidence="1 2" key="1">
    <citation type="submission" date="2019-11" db="EMBL/GenBank/DDBJ databases">
        <title>Pedobacter sp. HMF7056 Genome sequencing and assembly.</title>
        <authorList>
            <person name="Kang H."/>
            <person name="Kim H."/>
            <person name="Joh K."/>
        </authorList>
    </citation>
    <scope>NUCLEOTIDE SEQUENCE [LARGE SCALE GENOMIC DNA]</scope>
    <source>
        <strain evidence="1 2">HMF7056</strain>
    </source>
</reference>
<name>A0A7K1Y296_9SPHI</name>
<gene>
    <name evidence="1" type="ORF">GS398_15950</name>
</gene>
<accession>A0A7K1Y296</accession>
<proteinExistence type="predicted"/>